<dbReference type="GO" id="GO:0005634">
    <property type="term" value="C:nucleus"/>
    <property type="evidence" value="ECO:0007669"/>
    <property type="project" value="TreeGrafter"/>
</dbReference>
<dbReference type="SUPFAM" id="SSF52113">
    <property type="entry name" value="BRCT domain"/>
    <property type="match status" value="1"/>
</dbReference>
<evidence type="ECO:0000256" key="1">
    <source>
        <dbReference type="SAM" id="MobiDB-lite"/>
    </source>
</evidence>
<dbReference type="EMBL" id="JAAAID010000630">
    <property type="protein sequence ID" value="KAG0015429.1"/>
    <property type="molecule type" value="Genomic_DNA"/>
</dbReference>
<reference evidence="3" key="1">
    <citation type="journal article" date="2020" name="Fungal Divers.">
        <title>Resolving the Mortierellaceae phylogeny through synthesis of multi-gene phylogenetics and phylogenomics.</title>
        <authorList>
            <person name="Vandepol N."/>
            <person name="Liber J."/>
            <person name="Desiro A."/>
            <person name="Na H."/>
            <person name="Kennedy M."/>
            <person name="Barry K."/>
            <person name="Grigoriev I.V."/>
            <person name="Miller A.N."/>
            <person name="O'Donnell K."/>
            <person name="Stajich J.E."/>
            <person name="Bonito G."/>
        </authorList>
    </citation>
    <scope>NUCLEOTIDE SEQUENCE</scope>
    <source>
        <strain evidence="3">NRRL 2769</strain>
    </source>
</reference>
<dbReference type="GO" id="GO:0070987">
    <property type="term" value="P:error-free translesion synthesis"/>
    <property type="evidence" value="ECO:0007669"/>
    <property type="project" value="TreeGrafter"/>
</dbReference>
<evidence type="ECO:0000313" key="4">
    <source>
        <dbReference type="Proteomes" id="UP000703661"/>
    </source>
</evidence>
<sequence length="212" mass="24173">MEREREDDPYEAIQFGDFGTYIRHKKQKLQLQQEEIAALAAPNTAQIFEGIVVYVNGYTDPPIHELKNMIVQRGGEFRQYLSKNSTTHIIASNLTQAKMREFRNYKVAKPEWITESVKANRLLQWHKFSTLNVPTSFSKFGEASLTQSLSMTPSSPSYHTNSGSSADPKHKDRDSVPLELLEYTHVDLPDRRNKDSHMLGKTARACVDGDVE</sequence>
<feature type="compositionally biased region" description="Basic and acidic residues" evidence="1">
    <location>
        <begin position="167"/>
        <end position="176"/>
    </location>
</feature>
<dbReference type="PANTHER" id="PTHR45990:SF1">
    <property type="entry name" value="DNA REPAIR PROTEIN REV1"/>
    <property type="match status" value="1"/>
</dbReference>
<comment type="caution">
    <text evidence="3">The sequence shown here is derived from an EMBL/GenBank/DDBJ whole genome shotgun (WGS) entry which is preliminary data.</text>
</comment>
<feature type="compositionally biased region" description="Polar residues" evidence="1">
    <location>
        <begin position="148"/>
        <end position="165"/>
    </location>
</feature>
<feature type="non-terminal residue" evidence="3">
    <location>
        <position position="212"/>
    </location>
</feature>
<proteinExistence type="predicted"/>
<dbReference type="FunFam" id="3.40.50.10190:FF:000011">
    <property type="entry name" value="DNA repair protein REV1"/>
    <property type="match status" value="1"/>
</dbReference>
<dbReference type="Proteomes" id="UP000703661">
    <property type="component" value="Unassembled WGS sequence"/>
</dbReference>
<organism evidence="3 4">
    <name type="scientific">Entomortierella chlamydospora</name>
    <dbReference type="NCBI Taxonomy" id="101097"/>
    <lineage>
        <taxon>Eukaryota</taxon>
        <taxon>Fungi</taxon>
        <taxon>Fungi incertae sedis</taxon>
        <taxon>Mucoromycota</taxon>
        <taxon>Mortierellomycotina</taxon>
        <taxon>Mortierellomycetes</taxon>
        <taxon>Mortierellales</taxon>
        <taxon>Mortierellaceae</taxon>
        <taxon>Entomortierella</taxon>
    </lineage>
</organism>
<protein>
    <submittedName>
        <fullName evidence="3">Deoxycytidyl transferase</fullName>
    </submittedName>
</protein>
<dbReference type="AlphaFoldDB" id="A0A9P6MWK5"/>
<dbReference type="GO" id="GO:0003887">
    <property type="term" value="F:DNA-directed DNA polymerase activity"/>
    <property type="evidence" value="ECO:0007669"/>
    <property type="project" value="TreeGrafter"/>
</dbReference>
<feature type="region of interest" description="Disordered" evidence="1">
    <location>
        <begin position="148"/>
        <end position="176"/>
    </location>
</feature>
<dbReference type="Gene3D" id="3.40.50.10190">
    <property type="entry name" value="BRCT domain"/>
    <property type="match status" value="1"/>
</dbReference>
<dbReference type="InterPro" id="IPR001357">
    <property type="entry name" value="BRCT_dom"/>
</dbReference>
<evidence type="ECO:0000259" key="2">
    <source>
        <dbReference type="PROSITE" id="PS50172"/>
    </source>
</evidence>
<dbReference type="SMART" id="SM00292">
    <property type="entry name" value="BRCT"/>
    <property type="match status" value="1"/>
</dbReference>
<dbReference type="InterPro" id="IPR036420">
    <property type="entry name" value="BRCT_dom_sf"/>
</dbReference>
<dbReference type="PROSITE" id="PS50172">
    <property type="entry name" value="BRCT"/>
    <property type="match status" value="1"/>
</dbReference>
<keyword evidence="4" id="KW-1185">Reference proteome</keyword>
<name>A0A9P6MWK5_9FUNG</name>
<keyword evidence="3" id="KW-0808">Transferase</keyword>
<dbReference type="PANTHER" id="PTHR45990">
    <property type="entry name" value="DNA REPAIR PROTEIN REV1"/>
    <property type="match status" value="1"/>
</dbReference>
<dbReference type="GO" id="GO:0042276">
    <property type="term" value="P:error-prone translesion synthesis"/>
    <property type="evidence" value="ECO:0007669"/>
    <property type="project" value="TreeGrafter"/>
</dbReference>
<feature type="domain" description="BRCT" evidence="2">
    <location>
        <begin position="43"/>
        <end position="130"/>
    </location>
</feature>
<gene>
    <name evidence="3" type="primary">REV1_2</name>
    <name evidence="3" type="ORF">BGZ80_009875</name>
</gene>
<dbReference type="GO" id="GO:0017125">
    <property type="term" value="F:deoxycytidyl transferase activity"/>
    <property type="evidence" value="ECO:0007669"/>
    <property type="project" value="TreeGrafter"/>
</dbReference>
<dbReference type="Pfam" id="PF16589">
    <property type="entry name" value="BRCT_2"/>
    <property type="match status" value="1"/>
</dbReference>
<accession>A0A9P6MWK5</accession>
<dbReference type="CDD" id="cd17719">
    <property type="entry name" value="BRCT_Rev1"/>
    <property type="match status" value="1"/>
</dbReference>
<evidence type="ECO:0000313" key="3">
    <source>
        <dbReference type="EMBL" id="KAG0015429.1"/>
    </source>
</evidence>